<name>A0A0L6UBV0_9BASI</name>
<comment type="caution">
    <text evidence="1">The sequence shown here is derived from an EMBL/GenBank/DDBJ whole genome shotgun (WGS) entry which is preliminary data.</text>
</comment>
<protein>
    <submittedName>
        <fullName evidence="1">Uncharacterized protein</fullName>
    </submittedName>
</protein>
<dbReference type="EMBL" id="LAVV01013334">
    <property type="protein sequence ID" value="KNZ45727.1"/>
    <property type="molecule type" value="Genomic_DNA"/>
</dbReference>
<evidence type="ECO:0000313" key="1">
    <source>
        <dbReference type="EMBL" id="KNZ45727.1"/>
    </source>
</evidence>
<gene>
    <name evidence="1" type="ORF">VP01_7856g1</name>
</gene>
<evidence type="ECO:0000313" key="2">
    <source>
        <dbReference type="Proteomes" id="UP000037035"/>
    </source>
</evidence>
<keyword evidence="2" id="KW-1185">Reference proteome</keyword>
<accession>A0A0L6UBV0</accession>
<sequence length="98" mass="11494">MELFDMIKCSSDTKIISKRVLLRIPLNWRSTLFTKLARHLDQIHINKMLTLQGPLHVQAFTLEQIHKPSPTQVNNKSNFFASSQRSIYPNWFLLLQSK</sequence>
<organism evidence="1 2">
    <name type="scientific">Puccinia sorghi</name>
    <dbReference type="NCBI Taxonomy" id="27349"/>
    <lineage>
        <taxon>Eukaryota</taxon>
        <taxon>Fungi</taxon>
        <taxon>Dikarya</taxon>
        <taxon>Basidiomycota</taxon>
        <taxon>Pucciniomycotina</taxon>
        <taxon>Pucciniomycetes</taxon>
        <taxon>Pucciniales</taxon>
        <taxon>Pucciniaceae</taxon>
        <taxon>Puccinia</taxon>
    </lineage>
</organism>
<proteinExistence type="predicted"/>
<dbReference type="VEuPathDB" id="FungiDB:VP01_7856g1"/>
<reference evidence="1 2" key="1">
    <citation type="submission" date="2015-08" db="EMBL/GenBank/DDBJ databases">
        <title>Next Generation Sequencing and Analysis of the Genome of Puccinia sorghi L Schw, the Causal Agent of Maize Common Rust.</title>
        <authorList>
            <person name="Rochi L."/>
            <person name="Burguener G."/>
            <person name="Darino M."/>
            <person name="Turjanski A."/>
            <person name="Kreff E."/>
            <person name="Dieguez M.J."/>
            <person name="Sacco F."/>
        </authorList>
    </citation>
    <scope>NUCLEOTIDE SEQUENCE [LARGE SCALE GENOMIC DNA]</scope>
    <source>
        <strain evidence="1 2">RO10H11247</strain>
    </source>
</reference>
<dbReference type="Proteomes" id="UP000037035">
    <property type="component" value="Unassembled WGS sequence"/>
</dbReference>
<dbReference type="AlphaFoldDB" id="A0A0L6UBV0"/>